<dbReference type="InterPro" id="IPR035642">
    <property type="entry name" value="MraZ_N"/>
</dbReference>
<dbReference type="EMBL" id="MDKE01000018">
    <property type="protein sequence ID" value="OIN09979.1"/>
    <property type="molecule type" value="Genomic_DNA"/>
</dbReference>
<dbReference type="AlphaFoldDB" id="A0A1J4QDI0"/>
<feature type="domain" description="SpoVT-AbrB" evidence="8">
    <location>
        <begin position="5"/>
        <end position="52"/>
    </location>
</feature>
<dbReference type="HAMAP" id="MF_01008">
    <property type="entry name" value="MraZ"/>
    <property type="match status" value="1"/>
</dbReference>
<reference evidence="9 10" key="1">
    <citation type="submission" date="2016-07" db="EMBL/GenBank/DDBJ databases">
        <title>Draft Genome Sequence of Oceanisphaera psychrotolerans, isolated from coastal sediment samples.</title>
        <authorList>
            <person name="Zhuo S."/>
            <person name="Ruan Z."/>
        </authorList>
    </citation>
    <scope>NUCLEOTIDE SEQUENCE [LARGE SCALE GENOMIC DNA]</scope>
    <source>
        <strain evidence="9 10">LAM-WHM-ZC</strain>
    </source>
</reference>
<dbReference type="PANTHER" id="PTHR34701:SF1">
    <property type="entry name" value="TRANSCRIPTIONAL REGULATOR MRAZ"/>
    <property type="match status" value="1"/>
</dbReference>
<dbReference type="CDD" id="cd16321">
    <property type="entry name" value="MraZ_C"/>
    <property type="match status" value="1"/>
</dbReference>
<organism evidence="9 10">
    <name type="scientific">Oceanisphaera psychrotolerans</name>
    <dbReference type="NCBI Taxonomy" id="1414654"/>
    <lineage>
        <taxon>Bacteria</taxon>
        <taxon>Pseudomonadati</taxon>
        <taxon>Pseudomonadota</taxon>
        <taxon>Gammaproteobacteria</taxon>
        <taxon>Aeromonadales</taxon>
        <taxon>Aeromonadaceae</taxon>
        <taxon>Oceanisphaera</taxon>
    </lineage>
</organism>
<comment type="subunit">
    <text evidence="7">Forms oligomers.</text>
</comment>
<dbReference type="RefSeq" id="WP_071472539.1">
    <property type="nucleotide sequence ID" value="NZ_MDKE01000018.1"/>
</dbReference>
<dbReference type="Pfam" id="PF02381">
    <property type="entry name" value="MraZ"/>
    <property type="match status" value="2"/>
</dbReference>
<dbReference type="FunFam" id="3.40.1550.20:FF:000001">
    <property type="entry name" value="Transcriptional regulator MraZ"/>
    <property type="match status" value="1"/>
</dbReference>
<evidence type="ECO:0000313" key="10">
    <source>
        <dbReference type="Proteomes" id="UP000243073"/>
    </source>
</evidence>
<dbReference type="InterPro" id="IPR038619">
    <property type="entry name" value="MraZ_sf"/>
</dbReference>
<keyword evidence="5 7" id="KW-0238">DNA-binding</keyword>
<dbReference type="GO" id="GO:2000143">
    <property type="term" value="P:negative regulation of DNA-templated transcription initiation"/>
    <property type="evidence" value="ECO:0007669"/>
    <property type="project" value="TreeGrafter"/>
</dbReference>
<dbReference type="GO" id="GO:0009295">
    <property type="term" value="C:nucleoid"/>
    <property type="evidence" value="ECO:0007669"/>
    <property type="project" value="UniProtKB-SubCell"/>
</dbReference>
<proteinExistence type="inferred from homology"/>
<evidence type="ECO:0000256" key="2">
    <source>
        <dbReference type="ARBA" id="ARBA00022490"/>
    </source>
</evidence>
<dbReference type="GO" id="GO:0000976">
    <property type="term" value="F:transcription cis-regulatory region binding"/>
    <property type="evidence" value="ECO:0007669"/>
    <property type="project" value="TreeGrafter"/>
</dbReference>
<keyword evidence="9" id="KW-0132">Cell division</keyword>
<keyword evidence="6 7" id="KW-0804">Transcription</keyword>
<sequence>MLRGAHAISLDTKGRLAIPTRFRNSLRDECDGLLICTIDISNPCLLLYPLAEWELIEKKLRALSSTNPVERRLQRVLLGHAAECELDAQGRFLVPGPLRQHAGLEKKIMLVGQLNKFEIWDDTRWQQQISDDLLALPGEGWESSERLRDFAL</sequence>
<dbReference type="InterPro" id="IPR020603">
    <property type="entry name" value="MraZ_dom"/>
</dbReference>
<evidence type="ECO:0000259" key="8">
    <source>
        <dbReference type="PROSITE" id="PS51740"/>
    </source>
</evidence>
<comment type="similarity">
    <text evidence="7">Belongs to the MraZ family.</text>
</comment>
<protein>
    <recommendedName>
        <fullName evidence="1 7">Transcriptional regulator MraZ</fullName>
    </recommendedName>
</protein>
<keyword evidence="4 7" id="KW-0805">Transcription regulation</keyword>
<dbReference type="OrthoDB" id="9807753at2"/>
<dbReference type="InterPro" id="IPR037914">
    <property type="entry name" value="SpoVT-AbrB_sf"/>
</dbReference>
<evidence type="ECO:0000256" key="1">
    <source>
        <dbReference type="ARBA" id="ARBA00013860"/>
    </source>
</evidence>
<evidence type="ECO:0000256" key="4">
    <source>
        <dbReference type="ARBA" id="ARBA00023015"/>
    </source>
</evidence>
<evidence type="ECO:0000256" key="6">
    <source>
        <dbReference type="ARBA" id="ARBA00023163"/>
    </source>
</evidence>
<gene>
    <name evidence="7" type="primary">mraZ</name>
    <name evidence="9" type="ORF">BFR47_13660</name>
</gene>
<keyword evidence="2 7" id="KW-0963">Cytoplasm</keyword>
<dbReference type="GO" id="GO:0005737">
    <property type="term" value="C:cytoplasm"/>
    <property type="evidence" value="ECO:0007669"/>
    <property type="project" value="UniProtKB-UniRule"/>
</dbReference>
<dbReference type="GO" id="GO:0003700">
    <property type="term" value="F:DNA-binding transcription factor activity"/>
    <property type="evidence" value="ECO:0007669"/>
    <property type="project" value="UniProtKB-UniRule"/>
</dbReference>
<dbReference type="CDD" id="cd16320">
    <property type="entry name" value="MraZ_N"/>
    <property type="match status" value="1"/>
</dbReference>
<evidence type="ECO:0000313" key="9">
    <source>
        <dbReference type="EMBL" id="OIN09979.1"/>
    </source>
</evidence>
<evidence type="ECO:0000256" key="5">
    <source>
        <dbReference type="ARBA" id="ARBA00023125"/>
    </source>
</evidence>
<keyword evidence="3" id="KW-0677">Repeat</keyword>
<evidence type="ECO:0000256" key="3">
    <source>
        <dbReference type="ARBA" id="ARBA00022737"/>
    </source>
</evidence>
<feature type="domain" description="SpoVT-AbrB" evidence="8">
    <location>
        <begin position="81"/>
        <end position="124"/>
    </location>
</feature>
<dbReference type="PANTHER" id="PTHR34701">
    <property type="entry name" value="TRANSCRIPTIONAL REGULATOR MRAZ"/>
    <property type="match status" value="1"/>
</dbReference>
<dbReference type="InterPro" id="IPR007159">
    <property type="entry name" value="SpoVT-AbrB_dom"/>
</dbReference>
<dbReference type="Proteomes" id="UP000243073">
    <property type="component" value="Unassembled WGS sequence"/>
</dbReference>
<accession>A0A1J4QDI0</accession>
<dbReference type="NCBIfam" id="TIGR00242">
    <property type="entry name" value="division/cell wall cluster transcriptional repressor MraZ"/>
    <property type="match status" value="1"/>
</dbReference>
<dbReference type="InterPro" id="IPR035644">
    <property type="entry name" value="MraZ_C"/>
</dbReference>
<keyword evidence="10" id="KW-1185">Reference proteome</keyword>
<comment type="subcellular location">
    <subcellularLocation>
        <location evidence="7">Cytoplasm</location>
        <location evidence="7">Nucleoid</location>
    </subcellularLocation>
</comment>
<dbReference type="GO" id="GO:0051301">
    <property type="term" value="P:cell division"/>
    <property type="evidence" value="ECO:0007669"/>
    <property type="project" value="UniProtKB-KW"/>
</dbReference>
<evidence type="ECO:0000256" key="7">
    <source>
        <dbReference type="HAMAP-Rule" id="MF_01008"/>
    </source>
</evidence>
<dbReference type="PROSITE" id="PS51740">
    <property type="entry name" value="SPOVT_ABRB"/>
    <property type="match status" value="2"/>
</dbReference>
<dbReference type="InterPro" id="IPR003444">
    <property type="entry name" value="MraZ"/>
</dbReference>
<dbReference type="SUPFAM" id="SSF89447">
    <property type="entry name" value="AbrB/MazE/MraZ-like"/>
    <property type="match status" value="1"/>
</dbReference>
<keyword evidence="9" id="KW-0131">Cell cycle</keyword>
<dbReference type="STRING" id="1414654.BFR47_13660"/>
<dbReference type="Gene3D" id="3.40.1550.20">
    <property type="entry name" value="Transcriptional regulator MraZ domain"/>
    <property type="match status" value="1"/>
</dbReference>
<name>A0A1J4QDI0_9GAMM</name>
<comment type="caution">
    <text evidence="9">The sequence shown here is derived from an EMBL/GenBank/DDBJ whole genome shotgun (WGS) entry which is preliminary data.</text>
</comment>